<evidence type="ECO:0000313" key="5">
    <source>
        <dbReference type="EMBL" id="CAD7627113.1"/>
    </source>
</evidence>
<dbReference type="Gene3D" id="1.20.1080.10">
    <property type="entry name" value="Glycerol uptake facilitator protein"/>
    <property type="match status" value="1"/>
</dbReference>
<accession>A0A7R9Q0P5</accession>
<dbReference type="OrthoDB" id="3222at2759"/>
<evidence type="ECO:0000256" key="3">
    <source>
        <dbReference type="ARBA" id="ARBA00022989"/>
    </source>
</evidence>
<protein>
    <submittedName>
        <fullName evidence="5">Uncharacterized protein</fullName>
    </submittedName>
</protein>
<dbReference type="SUPFAM" id="SSF81338">
    <property type="entry name" value="Aquaporin-like"/>
    <property type="match status" value="1"/>
</dbReference>
<keyword evidence="4" id="KW-0472">Membrane</keyword>
<gene>
    <name evidence="5" type="ORF">OSB1V03_LOCUS7543</name>
</gene>
<dbReference type="InterPro" id="IPR023271">
    <property type="entry name" value="Aquaporin-like"/>
</dbReference>
<evidence type="ECO:0000256" key="4">
    <source>
        <dbReference type="ARBA" id="ARBA00023136"/>
    </source>
</evidence>
<evidence type="ECO:0000256" key="2">
    <source>
        <dbReference type="ARBA" id="ARBA00022692"/>
    </source>
</evidence>
<dbReference type="Pfam" id="PF00230">
    <property type="entry name" value="MIP"/>
    <property type="match status" value="1"/>
</dbReference>
<dbReference type="EMBL" id="OC859019">
    <property type="protein sequence ID" value="CAD7627113.1"/>
    <property type="molecule type" value="Genomic_DNA"/>
</dbReference>
<name>A0A7R9Q0P5_9ACAR</name>
<dbReference type="GO" id="GO:0016020">
    <property type="term" value="C:membrane"/>
    <property type="evidence" value="ECO:0007669"/>
    <property type="project" value="UniProtKB-SubCell"/>
</dbReference>
<reference evidence="5" key="1">
    <citation type="submission" date="2020-11" db="EMBL/GenBank/DDBJ databases">
        <authorList>
            <person name="Tran Van P."/>
        </authorList>
    </citation>
    <scope>NUCLEOTIDE SEQUENCE</scope>
</reference>
<organism evidence="5">
    <name type="scientific">Medioppia subpectinata</name>
    <dbReference type="NCBI Taxonomy" id="1979941"/>
    <lineage>
        <taxon>Eukaryota</taxon>
        <taxon>Metazoa</taxon>
        <taxon>Ecdysozoa</taxon>
        <taxon>Arthropoda</taxon>
        <taxon>Chelicerata</taxon>
        <taxon>Arachnida</taxon>
        <taxon>Acari</taxon>
        <taxon>Acariformes</taxon>
        <taxon>Sarcoptiformes</taxon>
        <taxon>Oribatida</taxon>
        <taxon>Brachypylina</taxon>
        <taxon>Oppioidea</taxon>
        <taxon>Oppiidae</taxon>
        <taxon>Medioppia</taxon>
    </lineage>
</organism>
<keyword evidence="3" id="KW-1133">Transmembrane helix</keyword>
<evidence type="ECO:0000256" key="1">
    <source>
        <dbReference type="ARBA" id="ARBA00004141"/>
    </source>
</evidence>
<dbReference type="GO" id="GO:0015267">
    <property type="term" value="F:channel activity"/>
    <property type="evidence" value="ECO:0007669"/>
    <property type="project" value="InterPro"/>
</dbReference>
<dbReference type="AlphaFoldDB" id="A0A7R9Q0P5"/>
<comment type="subcellular location">
    <subcellularLocation>
        <location evidence="1">Membrane</location>
        <topology evidence="1">Multi-pass membrane protein</topology>
    </subcellularLocation>
</comment>
<dbReference type="Proteomes" id="UP000759131">
    <property type="component" value="Unassembled WGS sequence"/>
</dbReference>
<dbReference type="EMBL" id="CAJPIZ010004444">
    <property type="protein sequence ID" value="CAG2107543.1"/>
    <property type="molecule type" value="Genomic_DNA"/>
</dbReference>
<sequence length="134" mass="15527">MENSIGVFWQRFRALFSHTITVRIDVNLIECLIEFIWAQQWAQPLGPRNLISIKTFQTMSTSQSQALTEAEAKYCIISIYTHIEYINTLPASGASLNPARTLGPAFVMNRWKNHWFFGRKDCLSTRHYRVVKST</sequence>
<evidence type="ECO:0000313" key="6">
    <source>
        <dbReference type="Proteomes" id="UP000759131"/>
    </source>
</evidence>
<keyword evidence="2" id="KW-0812">Transmembrane</keyword>
<dbReference type="InterPro" id="IPR000425">
    <property type="entry name" value="MIP"/>
</dbReference>
<keyword evidence="6" id="KW-1185">Reference proteome</keyword>
<proteinExistence type="predicted"/>